<dbReference type="InterPro" id="IPR000073">
    <property type="entry name" value="AB_hydrolase_1"/>
</dbReference>
<evidence type="ECO:0000313" key="3">
    <source>
        <dbReference type="Proteomes" id="UP000245697"/>
    </source>
</evidence>
<gene>
    <name evidence="2" type="ORF">BC793_1289</name>
</gene>
<protein>
    <submittedName>
        <fullName evidence="2">Pimeloyl-ACP methyl ester carboxylesterase</fullName>
    </submittedName>
</protein>
<sequence>MRRIIRIAAVIAAIVVLASTGLILWEPGSPPAFARAETARGPMTYDLDGTDGPVVLSVHAGLGGADQGRLFARFLRDGGFRVLSPSRPGYPGTPLSSGRTLEEQADLLAALLDSLHIEQVGLFAASAGAPVAYTFAARHPDRVWALISVAGVSLPNPDWTPSTPVRRFFVDKVVQKIAYLTGSISVDTIVSATLDETSLFTAAEKTERKNHIIGDPDVRDLFTAMVETTFPYEERMPGTDNDARQARNLALPLRGISTPTLVVHGLADGDVPFRDGENAAALISGAQHHWMPGEDHLGFWLSPRAADHQRVARDFLLTHTPR</sequence>
<accession>A0A316EM72</accession>
<comment type="caution">
    <text evidence="2">The sequence shown here is derived from an EMBL/GenBank/DDBJ whole genome shotgun (WGS) entry which is preliminary data.</text>
</comment>
<dbReference type="InterPro" id="IPR029058">
    <property type="entry name" value="AB_hydrolase_fold"/>
</dbReference>
<dbReference type="Proteomes" id="UP000245697">
    <property type="component" value="Unassembled WGS sequence"/>
</dbReference>
<dbReference type="PANTHER" id="PTHR43433:SF5">
    <property type="entry name" value="AB HYDROLASE-1 DOMAIN-CONTAINING PROTEIN"/>
    <property type="match status" value="1"/>
</dbReference>
<feature type="domain" description="AB hydrolase-1" evidence="1">
    <location>
        <begin position="53"/>
        <end position="302"/>
    </location>
</feature>
<dbReference type="Gene3D" id="3.40.50.1820">
    <property type="entry name" value="alpha/beta hydrolase"/>
    <property type="match status" value="1"/>
</dbReference>
<dbReference type="GO" id="GO:0003824">
    <property type="term" value="F:catalytic activity"/>
    <property type="evidence" value="ECO:0007669"/>
    <property type="project" value="UniProtKB-ARBA"/>
</dbReference>
<evidence type="ECO:0000313" key="2">
    <source>
        <dbReference type="EMBL" id="PWK33219.1"/>
    </source>
</evidence>
<reference evidence="2 3" key="1">
    <citation type="submission" date="2018-05" db="EMBL/GenBank/DDBJ databases">
        <title>Genomic Encyclopedia of Archaeal and Bacterial Type Strains, Phase II (KMG-II): from individual species to whole genera.</title>
        <authorList>
            <person name="Goeker M."/>
        </authorList>
    </citation>
    <scope>NUCLEOTIDE SEQUENCE [LARGE SCALE GENOMIC DNA]</scope>
    <source>
        <strain evidence="2 3">DSM 45184</strain>
    </source>
</reference>
<dbReference type="PANTHER" id="PTHR43433">
    <property type="entry name" value="HYDROLASE, ALPHA/BETA FOLD FAMILY PROTEIN"/>
    <property type="match status" value="1"/>
</dbReference>
<evidence type="ECO:0000259" key="1">
    <source>
        <dbReference type="Pfam" id="PF00561"/>
    </source>
</evidence>
<name>A0A316EM72_9ACTN</name>
<organism evidence="2 3">
    <name type="scientific">Actinoplanes xinjiangensis</name>
    <dbReference type="NCBI Taxonomy" id="512350"/>
    <lineage>
        <taxon>Bacteria</taxon>
        <taxon>Bacillati</taxon>
        <taxon>Actinomycetota</taxon>
        <taxon>Actinomycetes</taxon>
        <taxon>Micromonosporales</taxon>
        <taxon>Micromonosporaceae</taxon>
        <taxon>Actinoplanes</taxon>
    </lineage>
</organism>
<dbReference type="Pfam" id="PF00561">
    <property type="entry name" value="Abhydrolase_1"/>
    <property type="match status" value="1"/>
</dbReference>
<dbReference type="InterPro" id="IPR050471">
    <property type="entry name" value="AB_hydrolase"/>
</dbReference>
<keyword evidence="3" id="KW-1185">Reference proteome</keyword>
<proteinExistence type="predicted"/>
<dbReference type="AlphaFoldDB" id="A0A316EM72"/>
<dbReference type="SUPFAM" id="SSF53474">
    <property type="entry name" value="alpha/beta-Hydrolases"/>
    <property type="match status" value="1"/>
</dbReference>
<dbReference type="EMBL" id="QGGR01000028">
    <property type="protein sequence ID" value="PWK33219.1"/>
    <property type="molecule type" value="Genomic_DNA"/>
</dbReference>